<dbReference type="InterPro" id="IPR043129">
    <property type="entry name" value="ATPase_NBD"/>
</dbReference>
<dbReference type="Gene3D" id="1.10.10.10">
    <property type="entry name" value="Winged helix-like DNA-binding domain superfamily/Winged helix DNA-binding domain"/>
    <property type="match status" value="1"/>
</dbReference>
<keyword evidence="3" id="KW-0119">Carbohydrate metabolism</keyword>
<comment type="caution">
    <text evidence="4">The sequence shown here is derived from an EMBL/GenBank/DDBJ whole genome shotgun (WGS) entry which is preliminary data.</text>
</comment>
<gene>
    <name evidence="4" type="ORF">EDC14_104623</name>
</gene>
<keyword evidence="4" id="KW-0808">Transferase</keyword>
<evidence type="ECO:0000313" key="4">
    <source>
        <dbReference type="EMBL" id="TCL57463.1"/>
    </source>
</evidence>
<dbReference type="GO" id="GO:0042732">
    <property type="term" value="P:D-xylose metabolic process"/>
    <property type="evidence" value="ECO:0007669"/>
    <property type="project" value="UniProtKB-KW"/>
</dbReference>
<dbReference type="InterPro" id="IPR036388">
    <property type="entry name" value="WH-like_DNA-bd_sf"/>
</dbReference>
<reference evidence="4 5" key="1">
    <citation type="submission" date="2019-03" db="EMBL/GenBank/DDBJ databases">
        <title>Genomic Encyclopedia of Type Strains, Phase IV (KMG-IV): sequencing the most valuable type-strain genomes for metagenomic binning, comparative biology and taxonomic classification.</title>
        <authorList>
            <person name="Goeker M."/>
        </authorList>
    </citation>
    <scope>NUCLEOTIDE SEQUENCE [LARGE SCALE GENOMIC DNA]</scope>
    <source>
        <strain evidence="4 5">LX-B</strain>
    </source>
</reference>
<dbReference type="GO" id="GO:0016301">
    <property type="term" value="F:kinase activity"/>
    <property type="evidence" value="ECO:0007669"/>
    <property type="project" value="UniProtKB-KW"/>
</dbReference>
<dbReference type="RefSeq" id="WP_132017137.1">
    <property type="nucleotide sequence ID" value="NZ_SLUN01000046.1"/>
</dbReference>
<dbReference type="PANTHER" id="PTHR18964">
    <property type="entry name" value="ROK (REPRESSOR, ORF, KINASE) FAMILY"/>
    <property type="match status" value="1"/>
</dbReference>
<organism evidence="4 5">
    <name type="scientific">Hydrogenispora ethanolica</name>
    <dbReference type="NCBI Taxonomy" id="1082276"/>
    <lineage>
        <taxon>Bacteria</taxon>
        <taxon>Bacillati</taxon>
        <taxon>Bacillota</taxon>
        <taxon>Hydrogenispora</taxon>
    </lineage>
</organism>
<dbReference type="Pfam" id="PF00480">
    <property type="entry name" value="ROK"/>
    <property type="match status" value="1"/>
</dbReference>
<name>A0A4R1QVY2_HYDET</name>
<comment type="similarity">
    <text evidence="2">Belongs to the ROK (NagC/XylR) family.</text>
</comment>
<dbReference type="OrthoDB" id="9796533at2"/>
<dbReference type="Proteomes" id="UP000295008">
    <property type="component" value="Unassembled WGS sequence"/>
</dbReference>
<evidence type="ECO:0000256" key="3">
    <source>
        <dbReference type="ARBA" id="ARBA00022629"/>
    </source>
</evidence>
<dbReference type="EMBL" id="SLUN01000046">
    <property type="protein sequence ID" value="TCL57463.1"/>
    <property type="molecule type" value="Genomic_DNA"/>
</dbReference>
<dbReference type="InterPro" id="IPR000600">
    <property type="entry name" value="ROK"/>
</dbReference>
<sequence length="403" mass="43855">MQVPIFSATTNKKISEKYMFQLIRRYGPISKVDLSQMTQVTFATISRMVEDFLKSGLIVAKEIGGSTGGRKPQLYAIKDTAFYAVGVKISRKRFEMILMNLDGIIVDTVSFPLTAEFTPDAVALKIRDVIEDFKARREIAGKLLGIGIAAIGPLDRKSGIILKPHDFPVSGWVNVPLAELVKKATGLPVFLDNKARAGVLGESWYGNAKNLDNVVYIYAEHGIGCGHIINGNLVGGVNDITGSLGHMIIDIHGNRCVCGHRGCLETYSSSYSMVNQAIRLVEEGQKSLITDYIDGDLSKLQFSHICQAVAAGDTLCVELVTKAAWALGVALANFINLILPNMIVLGGETILHCPTFYEVAVNTAIETTYPNPARDLQFERASLGDRAEVIGAATQVFSHYLDN</sequence>
<dbReference type="AlphaFoldDB" id="A0A4R1QVY2"/>
<comment type="function">
    <text evidence="1">Transcriptional repressor of xylose-utilizing enzymes.</text>
</comment>
<dbReference type="InterPro" id="IPR036390">
    <property type="entry name" value="WH_DNA-bd_sf"/>
</dbReference>
<keyword evidence="5" id="KW-1185">Reference proteome</keyword>
<keyword evidence="3" id="KW-0859">Xylose metabolism</keyword>
<dbReference type="PANTHER" id="PTHR18964:SF149">
    <property type="entry name" value="BIFUNCTIONAL UDP-N-ACETYLGLUCOSAMINE 2-EPIMERASE_N-ACETYLMANNOSAMINE KINASE"/>
    <property type="match status" value="1"/>
</dbReference>
<evidence type="ECO:0000256" key="2">
    <source>
        <dbReference type="ARBA" id="ARBA00006479"/>
    </source>
</evidence>
<evidence type="ECO:0000313" key="5">
    <source>
        <dbReference type="Proteomes" id="UP000295008"/>
    </source>
</evidence>
<protein>
    <submittedName>
        <fullName evidence="4">Putative NBD/HSP70 family sugar kinase</fullName>
    </submittedName>
</protein>
<accession>A0A4R1QVY2</accession>
<dbReference type="SUPFAM" id="SSF46785">
    <property type="entry name" value="Winged helix' DNA-binding domain"/>
    <property type="match status" value="1"/>
</dbReference>
<evidence type="ECO:0000256" key="1">
    <source>
        <dbReference type="ARBA" id="ARBA00002486"/>
    </source>
</evidence>
<dbReference type="CDD" id="cd24059">
    <property type="entry name" value="ASKHA_NBD_ROK_TM1224-like"/>
    <property type="match status" value="1"/>
</dbReference>
<dbReference type="SUPFAM" id="SSF53067">
    <property type="entry name" value="Actin-like ATPase domain"/>
    <property type="match status" value="1"/>
</dbReference>
<proteinExistence type="inferred from homology"/>
<keyword evidence="4" id="KW-0418">Kinase</keyword>
<dbReference type="Gene3D" id="3.30.420.40">
    <property type="match status" value="2"/>
</dbReference>